<evidence type="ECO:0000256" key="4">
    <source>
        <dbReference type="ARBA" id="ARBA00023136"/>
    </source>
</evidence>
<evidence type="ECO:0000256" key="1">
    <source>
        <dbReference type="ARBA" id="ARBA00004651"/>
    </source>
</evidence>
<evidence type="ECO:0000256" key="5">
    <source>
        <dbReference type="SAM" id="Phobius"/>
    </source>
</evidence>
<feature type="transmembrane region" description="Helical" evidence="5">
    <location>
        <begin position="373"/>
        <end position="393"/>
    </location>
</feature>
<feature type="transmembrane region" description="Helical" evidence="5">
    <location>
        <begin position="269"/>
        <end position="289"/>
    </location>
</feature>
<feature type="transmembrane region" description="Helical" evidence="5">
    <location>
        <begin position="236"/>
        <end position="257"/>
    </location>
</feature>
<feature type="domain" description="Major facilitator superfamily (MFS) profile" evidence="6">
    <location>
        <begin position="231"/>
        <end position="422"/>
    </location>
</feature>
<evidence type="ECO:0000259" key="6">
    <source>
        <dbReference type="PROSITE" id="PS50850"/>
    </source>
</evidence>
<keyword evidence="4 5" id="KW-0472">Membrane</keyword>
<name>A0ABP4C2N2_9ACTN</name>
<dbReference type="PANTHER" id="PTHR23528">
    <property type="match status" value="1"/>
</dbReference>
<keyword evidence="3 5" id="KW-1133">Transmembrane helix</keyword>
<feature type="transmembrane region" description="Helical" evidence="5">
    <location>
        <begin position="57"/>
        <end position="79"/>
    </location>
</feature>
<evidence type="ECO:0000313" key="8">
    <source>
        <dbReference type="Proteomes" id="UP001500665"/>
    </source>
</evidence>
<dbReference type="PROSITE" id="PS50850">
    <property type="entry name" value="MFS"/>
    <property type="match status" value="1"/>
</dbReference>
<dbReference type="SUPFAM" id="SSF103473">
    <property type="entry name" value="MFS general substrate transporter"/>
    <property type="match status" value="1"/>
</dbReference>
<accession>A0ABP4C2N2</accession>
<dbReference type="InterPro" id="IPR036259">
    <property type="entry name" value="MFS_trans_sf"/>
</dbReference>
<feature type="transmembrane region" description="Helical" evidence="5">
    <location>
        <begin position="327"/>
        <end position="353"/>
    </location>
</feature>
<dbReference type="InterPro" id="IPR005829">
    <property type="entry name" value="Sugar_transporter_CS"/>
</dbReference>
<comment type="subcellular location">
    <subcellularLocation>
        <location evidence="1">Cell membrane</location>
        <topology evidence="1">Multi-pass membrane protein</topology>
    </subcellularLocation>
</comment>
<dbReference type="EMBL" id="BAAAHH010000020">
    <property type="protein sequence ID" value="GAA0958151.1"/>
    <property type="molecule type" value="Genomic_DNA"/>
</dbReference>
<sequence>MSVAEAVGTAAEPPKVGASYMRLVVLAALGVQMALVTPIAISLAIRLEQIAPGREEYLGYITGAGSAAAVLSGPVFGVLSDRARTRWGRRRPFLVWGAAGGTAALLVLAAAPGVLLLGCGWVLMYLTWGVAGTLLVASQADRVPVSQRGRISGFGGFVAMLAPILGAVVAGNLSGDPYLLFLVPGALGMAGLLLFVWRVGEPDARDLPAPGPLTVRELAGKYLFDVRRHPDFAWNLLGRFLFVCGLTLSTAFTAYFLAWRLEVPVDEAAGPVAVLGGVGVLAAMAGALGSGYASDLLGRRLPLAAASAVLFAAGATVMAAAPDLPAIVAGSALCNLGIGAFSAIDQAIALDLVPDRETDAGRYMAIYTLSNSAAHAVAPFAATVVLTAGASAGEKNYPLLYLAAGVFTVAGGAVLFRIKSIR</sequence>
<comment type="caution">
    <text evidence="7">The sequence shown here is derived from an EMBL/GenBank/DDBJ whole genome shotgun (WGS) entry which is preliminary data.</text>
</comment>
<feature type="transmembrane region" description="Helical" evidence="5">
    <location>
        <begin position="399"/>
        <end position="418"/>
    </location>
</feature>
<dbReference type="Gene3D" id="1.20.1250.20">
    <property type="entry name" value="MFS general substrate transporter like domains"/>
    <property type="match status" value="1"/>
</dbReference>
<dbReference type="InterPro" id="IPR020846">
    <property type="entry name" value="MFS_dom"/>
</dbReference>
<dbReference type="Proteomes" id="UP001500665">
    <property type="component" value="Unassembled WGS sequence"/>
</dbReference>
<feature type="transmembrane region" description="Helical" evidence="5">
    <location>
        <begin position="149"/>
        <end position="171"/>
    </location>
</feature>
<proteinExistence type="predicted"/>
<evidence type="ECO:0000256" key="3">
    <source>
        <dbReference type="ARBA" id="ARBA00022989"/>
    </source>
</evidence>
<feature type="transmembrane region" description="Helical" evidence="5">
    <location>
        <begin position="301"/>
        <end position="321"/>
    </location>
</feature>
<feature type="transmembrane region" description="Helical" evidence="5">
    <location>
        <begin position="91"/>
        <end position="109"/>
    </location>
</feature>
<protein>
    <submittedName>
        <fullName evidence="7">MFS transporter</fullName>
    </submittedName>
</protein>
<keyword evidence="2 5" id="KW-0812">Transmembrane</keyword>
<gene>
    <name evidence="7" type="ORF">GCM10009550_46330</name>
</gene>
<organism evidence="7 8">
    <name type="scientific">Actinocorallia libanotica</name>
    <dbReference type="NCBI Taxonomy" id="46162"/>
    <lineage>
        <taxon>Bacteria</taxon>
        <taxon>Bacillati</taxon>
        <taxon>Actinomycetota</taxon>
        <taxon>Actinomycetes</taxon>
        <taxon>Streptosporangiales</taxon>
        <taxon>Thermomonosporaceae</taxon>
        <taxon>Actinocorallia</taxon>
    </lineage>
</organism>
<dbReference type="Pfam" id="PF13347">
    <property type="entry name" value="MFS_2"/>
    <property type="match status" value="1"/>
</dbReference>
<dbReference type="PANTHER" id="PTHR23528:SF1">
    <property type="entry name" value="MAJOR FACILITATOR SUPERFAMILY (MFS) PROFILE DOMAIN-CONTAINING PROTEIN"/>
    <property type="match status" value="1"/>
</dbReference>
<dbReference type="PROSITE" id="PS00872">
    <property type="entry name" value="NA_GALACTOSIDE_SYMP"/>
    <property type="match status" value="1"/>
</dbReference>
<dbReference type="PROSITE" id="PS00216">
    <property type="entry name" value="SUGAR_TRANSPORT_1"/>
    <property type="match status" value="1"/>
</dbReference>
<feature type="transmembrane region" description="Helical" evidence="5">
    <location>
        <begin position="115"/>
        <end position="137"/>
    </location>
</feature>
<keyword evidence="8" id="KW-1185">Reference proteome</keyword>
<reference evidence="8" key="1">
    <citation type="journal article" date="2019" name="Int. J. Syst. Evol. Microbiol.">
        <title>The Global Catalogue of Microorganisms (GCM) 10K type strain sequencing project: providing services to taxonomists for standard genome sequencing and annotation.</title>
        <authorList>
            <consortium name="The Broad Institute Genomics Platform"/>
            <consortium name="The Broad Institute Genome Sequencing Center for Infectious Disease"/>
            <person name="Wu L."/>
            <person name="Ma J."/>
        </authorList>
    </citation>
    <scope>NUCLEOTIDE SEQUENCE [LARGE SCALE GENOMIC DNA]</scope>
    <source>
        <strain evidence="8">JCM 10696</strain>
    </source>
</reference>
<feature type="transmembrane region" description="Helical" evidence="5">
    <location>
        <begin position="23"/>
        <end position="45"/>
    </location>
</feature>
<feature type="transmembrane region" description="Helical" evidence="5">
    <location>
        <begin position="177"/>
        <end position="197"/>
    </location>
</feature>
<dbReference type="RefSeq" id="WP_344243010.1">
    <property type="nucleotide sequence ID" value="NZ_BAAAHH010000020.1"/>
</dbReference>
<dbReference type="InterPro" id="IPR018043">
    <property type="entry name" value="Na/Gal_symport_CS"/>
</dbReference>
<evidence type="ECO:0000313" key="7">
    <source>
        <dbReference type="EMBL" id="GAA0958151.1"/>
    </source>
</evidence>
<evidence type="ECO:0000256" key="2">
    <source>
        <dbReference type="ARBA" id="ARBA00022692"/>
    </source>
</evidence>